<keyword evidence="1" id="KW-0732">Signal</keyword>
<protein>
    <submittedName>
        <fullName evidence="3">CubicO group peptidase, beta-lactamase class C family</fullName>
    </submittedName>
</protein>
<evidence type="ECO:0000313" key="4">
    <source>
        <dbReference type="Proteomes" id="UP000199666"/>
    </source>
</evidence>
<dbReference type="SUPFAM" id="SSF56601">
    <property type="entry name" value="beta-lactamase/transpeptidase-like"/>
    <property type="match status" value="1"/>
</dbReference>
<dbReference type="PANTHER" id="PTHR46825:SF9">
    <property type="entry name" value="BETA-LACTAMASE-RELATED DOMAIN-CONTAINING PROTEIN"/>
    <property type="match status" value="1"/>
</dbReference>
<gene>
    <name evidence="3" type="ORF">SAMN04489864_105267</name>
</gene>
<evidence type="ECO:0000256" key="1">
    <source>
        <dbReference type="SAM" id="SignalP"/>
    </source>
</evidence>
<evidence type="ECO:0000313" key="3">
    <source>
        <dbReference type="EMBL" id="SFH13313.1"/>
    </source>
</evidence>
<dbReference type="Pfam" id="PF00144">
    <property type="entry name" value="Beta-lactamase"/>
    <property type="match status" value="1"/>
</dbReference>
<sequence length="362" mass="40284">MLKYLKSGYAILLCTIISISPFNVAIAQNFETTVDSLLSTVVHDKTGPGMALLVAKNGIPIYQKAFGKTNIEVDADIGINSVFQIGSMTKQFTAIAIMMLEEQGRLNVNDPISRYLPDYPVGNKITIHHLLTHTAGIKDFTTMKSIDRIARSDLSPKELINFFKNEPVDFAPGDKFEYNNSGYVILGYLIEQISGETYESFVQRNIFNKAKMYDSRYASDRKIVMNRASGYDKKETGYVNKTSISFAIPFSAGSLMSTTADLLKWQNALNQNLFVKAGTMKKVTSQYKLNNGTLLTYGYGWHLKNINGISTREHGGSIFGFKSMAVYIPSRDIYVVGLSNCSCNSPTQVTREIAALALQRLR</sequence>
<dbReference type="InterPro" id="IPR050491">
    <property type="entry name" value="AmpC-like"/>
</dbReference>
<organism evidence="3 4">
    <name type="scientific">Pedobacter insulae</name>
    <dbReference type="NCBI Taxonomy" id="414048"/>
    <lineage>
        <taxon>Bacteria</taxon>
        <taxon>Pseudomonadati</taxon>
        <taxon>Bacteroidota</taxon>
        <taxon>Sphingobacteriia</taxon>
        <taxon>Sphingobacteriales</taxon>
        <taxon>Sphingobacteriaceae</taxon>
        <taxon>Pedobacter</taxon>
    </lineage>
</organism>
<dbReference type="STRING" id="414048.SAMN04489864_105267"/>
<feature type="chain" id="PRO_5011521204" evidence="1">
    <location>
        <begin position="28"/>
        <end position="362"/>
    </location>
</feature>
<reference evidence="3 4" key="1">
    <citation type="submission" date="2016-10" db="EMBL/GenBank/DDBJ databases">
        <authorList>
            <person name="de Groot N.N."/>
        </authorList>
    </citation>
    <scope>NUCLEOTIDE SEQUENCE [LARGE SCALE GENOMIC DNA]</scope>
    <source>
        <strain evidence="3 4">DSM 18684</strain>
    </source>
</reference>
<proteinExistence type="predicted"/>
<name>A0A1I2XIK1_9SPHI</name>
<dbReference type="PANTHER" id="PTHR46825">
    <property type="entry name" value="D-ALANYL-D-ALANINE-CARBOXYPEPTIDASE/ENDOPEPTIDASE AMPH"/>
    <property type="match status" value="1"/>
</dbReference>
<feature type="signal peptide" evidence="1">
    <location>
        <begin position="1"/>
        <end position="27"/>
    </location>
</feature>
<dbReference type="Gene3D" id="3.40.710.10">
    <property type="entry name" value="DD-peptidase/beta-lactamase superfamily"/>
    <property type="match status" value="1"/>
</dbReference>
<dbReference type="InterPro" id="IPR012338">
    <property type="entry name" value="Beta-lactam/transpept-like"/>
</dbReference>
<accession>A0A1I2XIK1</accession>
<dbReference type="AlphaFoldDB" id="A0A1I2XIK1"/>
<evidence type="ECO:0000259" key="2">
    <source>
        <dbReference type="Pfam" id="PF00144"/>
    </source>
</evidence>
<keyword evidence="4" id="KW-1185">Reference proteome</keyword>
<dbReference type="InterPro" id="IPR001466">
    <property type="entry name" value="Beta-lactam-related"/>
</dbReference>
<dbReference type="Proteomes" id="UP000199666">
    <property type="component" value="Unassembled WGS sequence"/>
</dbReference>
<dbReference type="OrthoDB" id="9798166at2"/>
<dbReference type="RefSeq" id="WP_090993819.1">
    <property type="nucleotide sequence ID" value="NZ_FOPP01000005.1"/>
</dbReference>
<dbReference type="EMBL" id="FOPP01000005">
    <property type="protein sequence ID" value="SFH13313.1"/>
    <property type="molecule type" value="Genomic_DNA"/>
</dbReference>
<feature type="domain" description="Beta-lactamase-related" evidence="2">
    <location>
        <begin position="35"/>
        <end position="345"/>
    </location>
</feature>